<keyword evidence="4" id="KW-1185">Reference proteome</keyword>
<feature type="chain" id="PRO_5021424078" description="DUF5107 domain-containing protein" evidence="2">
    <location>
        <begin position="33"/>
        <end position="270"/>
    </location>
</feature>
<evidence type="ECO:0000313" key="3">
    <source>
        <dbReference type="EMBL" id="TPG66535.1"/>
    </source>
</evidence>
<dbReference type="Proteomes" id="UP000317646">
    <property type="component" value="Unassembled WGS sequence"/>
</dbReference>
<feature type="compositionally biased region" description="Basic and acidic residues" evidence="1">
    <location>
        <begin position="260"/>
        <end position="270"/>
    </location>
</feature>
<feature type="region of interest" description="Disordered" evidence="1">
    <location>
        <begin position="248"/>
        <end position="270"/>
    </location>
</feature>
<accession>A0A502GYC6</accession>
<dbReference type="AlphaFoldDB" id="A0A502GYC6"/>
<reference evidence="3 4" key="1">
    <citation type="journal article" date="2019" name="Environ. Microbiol.">
        <title>Species interactions and distinct microbial communities in high Arctic permafrost affected cryosols are associated with the CH4 and CO2 gas fluxes.</title>
        <authorList>
            <person name="Altshuler I."/>
            <person name="Hamel J."/>
            <person name="Turney S."/>
            <person name="Magnuson E."/>
            <person name="Levesque R."/>
            <person name="Greer C."/>
            <person name="Whyte L.G."/>
        </authorList>
    </citation>
    <scope>NUCLEOTIDE SEQUENCE [LARGE SCALE GENOMIC DNA]</scope>
    <source>
        <strain evidence="3 4">S9.2P</strain>
    </source>
</reference>
<dbReference type="RefSeq" id="WP_140466166.1">
    <property type="nucleotide sequence ID" value="NZ_RCYZ01000003.1"/>
</dbReference>
<organism evidence="3 4">
    <name type="scientific">Hymenobacter nivis</name>
    <dbReference type="NCBI Taxonomy" id="1850093"/>
    <lineage>
        <taxon>Bacteria</taxon>
        <taxon>Pseudomonadati</taxon>
        <taxon>Bacteroidota</taxon>
        <taxon>Cytophagia</taxon>
        <taxon>Cytophagales</taxon>
        <taxon>Hymenobacteraceae</taxon>
        <taxon>Hymenobacter</taxon>
    </lineage>
</organism>
<name>A0A502GYC6_9BACT</name>
<evidence type="ECO:0000256" key="2">
    <source>
        <dbReference type="SAM" id="SignalP"/>
    </source>
</evidence>
<comment type="caution">
    <text evidence="3">The sequence shown here is derived from an EMBL/GenBank/DDBJ whole genome shotgun (WGS) entry which is preliminary data.</text>
</comment>
<feature type="signal peptide" evidence="2">
    <location>
        <begin position="1"/>
        <end position="32"/>
    </location>
</feature>
<protein>
    <recommendedName>
        <fullName evidence="5">DUF5107 domain-containing protein</fullName>
    </recommendedName>
</protein>
<dbReference type="EMBL" id="RCYZ01000003">
    <property type="protein sequence ID" value="TPG66535.1"/>
    <property type="molecule type" value="Genomic_DNA"/>
</dbReference>
<evidence type="ECO:0000256" key="1">
    <source>
        <dbReference type="SAM" id="MobiDB-lite"/>
    </source>
</evidence>
<sequence length="270" mass="30651">MRLLRSCFAARWWCCGCLLALLLGPLAGSAQAPPPGTDYYATLKPHNLSYLWHVDRLAFYASKQLVSFPEPLGFIGPNYQRFYLHYTSVRPDAANPYVYRVSGKTRVKNNICAFTGTITVVRARLYKVPSAEYPPLREGEITCRVELAEDRRQPGSGTIRGTLTTHFYLDNLDKQEKPRYNTLSAQADSWANNQCVATWTSYATGQRKACHWGDFRIPQAGPLDIGAGEFSVSDKYLRNGWQTYMAALDGQPTAPKNRQSRIEEKRPWWQ</sequence>
<dbReference type="OrthoDB" id="880022at2"/>
<evidence type="ECO:0000313" key="4">
    <source>
        <dbReference type="Proteomes" id="UP000317646"/>
    </source>
</evidence>
<evidence type="ECO:0008006" key="5">
    <source>
        <dbReference type="Google" id="ProtNLM"/>
    </source>
</evidence>
<gene>
    <name evidence="3" type="ORF">EAH73_09025</name>
</gene>
<keyword evidence="2" id="KW-0732">Signal</keyword>
<proteinExistence type="predicted"/>